<keyword evidence="2" id="KW-1185">Reference proteome</keyword>
<reference evidence="2" key="6">
    <citation type="submission" date="2011-05" db="EMBL/GenBank/DDBJ databases">
        <title>Complete sequence of Collimonas fungivorans Ter331.</title>
        <authorList>
            <person name="Leveau J.H."/>
        </authorList>
    </citation>
    <scope>NUCLEOTIDE SEQUENCE [LARGE SCALE GENOMIC DNA]</scope>
    <source>
        <strain evidence="2">Ter331</strain>
    </source>
</reference>
<sequence>MSREQIAAFKAIFHDNHRLLQKLNQRDVSEE</sequence>
<dbReference type="STRING" id="1005048.CFU_2436"/>
<evidence type="ECO:0000313" key="1">
    <source>
        <dbReference type="EMBL" id="AEK62263.1"/>
    </source>
</evidence>
<dbReference type="KEGG" id="cfu:CFU_2436"/>
<reference evidence="1 2" key="5">
    <citation type="journal article" date="2011" name="ISME J.">
        <title>Dual transcriptional profiling of a bacterial/fungal confrontation: Collimonas fungivorans versus Aspergillus niger.</title>
        <authorList>
            <person name="Mela F."/>
            <person name="Fritsche K."/>
            <person name="de Boer W."/>
            <person name="van Veen J.A."/>
            <person name="de Graaff L.H."/>
            <person name="van den Berg M."/>
            <person name="Leveau J.H."/>
        </authorList>
    </citation>
    <scope>NUCLEOTIDE SEQUENCE [LARGE SCALE GENOMIC DNA]</scope>
    <source>
        <strain evidence="1 2">Ter331</strain>
    </source>
</reference>
<reference evidence="1 2" key="1">
    <citation type="journal article" date="2004" name="Environ. Microbiol.">
        <title>Phylogeny-function analysis of (meta)genomic libraries: screening for expression of ribosomal RNA genes by large-insert library fluorescent in situ hybridization (LIL-FISH).</title>
        <authorList>
            <person name="Leveau J.H."/>
            <person name="Gerards S."/>
            <person name="de Boer W."/>
            <person name="van Veen J.A."/>
        </authorList>
    </citation>
    <scope>NUCLEOTIDE SEQUENCE [LARGE SCALE GENOMIC DNA]</scope>
    <source>
        <strain evidence="1 2">Ter331</strain>
    </source>
</reference>
<dbReference type="AlphaFoldDB" id="G0AH19"/>
<dbReference type="EMBL" id="CP002745">
    <property type="protein sequence ID" value="AEK62263.1"/>
    <property type="molecule type" value="Genomic_DNA"/>
</dbReference>
<gene>
    <name evidence="1" type="ordered locus">CFU_2436</name>
</gene>
<name>G0AH19_COLFT</name>
<reference evidence="1 2" key="4">
    <citation type="journal article" date="2010" name="Environ. Microbiol.">
        <title>The bacterial genus Collimonas: mycophagy, weathering and other adaptive solutions to life in oligotrophic soil environments.</title>
        <authorList>
            <person name="Leveau J.H."/>
            <person name="Uroz S."/>
            <person name="de Boer W."/>
        </authorList>
    </citation>
    <scope>NUCLEOTIDE SEQUENCE [LARGE SCALE GENOMIC DNA]</scope>
    <source>
        <strain evidence="1 2">Ter331</strain>
    </source>
</reference>
<dbReference type="Proteomes" id="UP000008392">
    <property type="component" value="Chromosome"/>
</dbReference>
<evidence type="ECO:0000313" key="2">
    <source>
        <dbReference type="Proteomes" id="UP000008392"/>
    </source>
</evidence>
<dbReference type="HOGENOM" id="CLU_3395921_0_0_4"/>
<organism evidence="1 2">
    <name type="scientific">Collimonas fungivorans (strain Ter331)</name>
    <dbReference type="NCBI Taxonomy" id="1005048"/>
    <lineage>
        <taxon>Bacteria</taxon>
        <taxon>Pseudomonadati</taxon>
        <taxon>Pseudomonadota</taxon>
        <taxon>Betaproteobacteria</taxon>
        <taxon>Burkholderiales</taxon>
        <taxon>Oxalobacteraceae</taxon>
        <taxon>Collimonas</taxon>
    </lineage>
</organism>
<accession>G0AH19</accession>
<reference evidence="1 2" key="2">
    <citation type="journal article" date="2006" name="J. Microbiol. Methods">
        <title>Genomic flank-sequencing of plasposon insertion sites for rapid identification of functional genes.</title>
        <authorList>
            <person name="Leveau J.H."/>
            <person name="Gerards S."/>
            <person name="Fritsche K."/>
            <person name="Zondag G."/>
            <person name="van Veen J.A."/>
        </authorList>
    </citation>
    <scope>NUCLEOTIDE SEQUENCE [LARGE SCALE GENOMIC DNA]</scope>
    <source>
        <strain evidence="1 2">Ter331</strain>
    </source>
</reference>
<proteinExistence type="predicted"/>
<reference evidence="1 2" key="3">
    <citation type="journal article" date="2008" name="FEMS Microbiol. Ecol.">
        <title>Identification and characterization of genes underlying chitinolysis in Collimonas fungivorans Ter331.</title>
        <authorList>
            <person name="Fritsche K."/>
            <person name="de Boer W."/>
            <person name="Gerards S."/>
            <person name="van den Berg M."/>
            <person name="van Veen J.A."/>
            <person name="Leveau J.H."/>
        </authorList>
    </citation>
    <scope>NUCLEOTIDE SEQUENCE [LARGE SCALE GENOMIC DNA]</scope>
    <source>
        <strain evidence="1 2">Ter331</strain>
    </source>
</reference>
<protein>
    <submittedName>
        <fullName evidence="1">Uncharacterized protein</fullName>
    </submittedName>
</protein>